<accession>X1VQ39</accession>
<feature type="non-terminal residue" evidence="1">
    <location>
        <position position="107"/>
    </location>
</feature>
<proteinExistence type="predicted"/>
<feature type="non-terminal residue" evidence="1">
    <location>
        <position position="1"/>
    </location>
</feature>
<sequence>AERIVPINSKIEDILSKIFYIRNIQREILIYEEDIVSRTEEQLHWLKEITLKYLETLNFQKAKKWLMKNDRVLLSLNFNEYLTYALILTLGFYSQGDIVEAQETEFV</sequence>
<name>X1VQ39_9ZZZZ</name>
<comment type="caution">
    <text evidence="1">The sequence shown here is derived from an EMBL/GenBank/DDBJ whole genome shotgun (WGS) entry which is preliminary data.</text>
</comment>
<evidence type="ECO:0000313" key="1">
    <source>
        <dbReference type="EMBL" id="GAJ22292.1"/>
    </source>
</evidence>
<dbReference type="EMBL" id="BARW01041075">
    <property type="protein sequence ID" value="GAJ22292.1"/>
    <property type="molecule type" value="Genomic_DNA"/>
</dbReference>
<organism evidence="1">
    <name type="scientific">marine sediment metagenome</name>
    <dbReference type="NCBI Taxonomy" id="412755"/>
    <lineage>
        <taxon>unclassified sequences</taxon>
        <taxon>metagenomes</taxon>
        <taxon>ecological metagenomes</taxon>
    </lineage>
</organism>
<gene>
    <name evidence="1" type="ORF">S12H4_61712</name>
</gene>
<reference evidence="1" key="1">
    <citation type="journal article" date="2014" name="Front. Microbiol.">
        <title>High frequency of phylogenetically diverse reductive dehalogenase-homologous genes in deep subseafloor sedimentary metagenomes.</title>
        <authorList>
            <person name="Kawai M."/>
            <person name="Futagami T."/>
            <person name="Toyoda A."/>
            <person name="Takaki Y."/>
            <person name="Nishi S."/>
            <person name="Hori S."/>
            <person name="Arai W."/>
            <person name="Tsubouchi T."/>
            <person name="Morono Y."/>
            <person name="Uchiyama I."/>
            <person name="Ito T."/>
            <person name="Fujiyama A."/>
            <person name="Inagaki F."/>
            <person name="Takami H."/>
        </authorList>
    </citation>
    <scope>NUCLEOTIDE SEQUENCE</scope>
    <source>
        <strain evidence="1">Expedition CK06-06</strain>
    </source>
</reference>
<dbReference type="AlphaFoldDB" id="X1VQ39"/>
<protein>
    <submittedName>
        <fullName evidence="1">Uncharacterized protein</fullName>
    </submittedName>
</protein>